<reference evidence="2" key="1">
    <citation type="journal article" date="2015" name="Nature">
        <title>Complex archaea that bridge the gap between prokaryotes and eukaryotes.</title>
        <authorList>
            <person name="Spang A."/>
            <person name="Saw J.H."/>
            <person name="Jorgensen S.L."/>
            <person name="Zaremba-Niedzwiedzka K."/>
            <person name="Martijn J."/>
            <person name="Lind A.E."/>
            <person name="van Eijk R."/>
            <person name="Schleper C."/>
            <person name="Guy L."/>
            <person name="Ettema T.J."/>
        </authorList>
    </citation>
    <scope>NUCLEOTIDE SEQUENCE</scope>
</reference>
<proteinExistence type="predicted"/>
<evidence type="ECO:0000256" key="1">
    <source>
        <dbReference type="SAM" id="MobiDB-lite"/>
    </source>
</evidence>
<feature type="region of interest" description="Disordered" evidence="1">
    <location>
        <begin position="1"/>
        <end position="51"/>
    </location>
</feature>
<organism evidence="2">
    <name type="scientific">marine sediment metagenome</name>
    <dbReference type="NCBI Taxonomy" id="412755"/>
    <lineage>
        <taxon>unclassified sequences</taxon>
        <taxon>metagenomes</taxon>
        <taxon>ecological metagenomes</taxon>
    </lineage>
</organism>
<dbReference type="AlphaFoldDB" id="A0A0F9TT97"/>
<sequence>MSPEDNFEPTEPTEEPQAEPATEEPEPEFEIAANDNAYRDNSVPDGDYQIDPQITESESYDENLVASLGKTAKEFGVNQKKFTGAIKFWEANKDEFLQDNYGDKTFAALKHHAIATGWTEGEYNGVANWLKSYIGGQRSQYEQIQKFSALSHGNVHTSTAARKMQILNSAAYKSRGNTSAEKRAHKAVCNEFLALCRE</sequence>
<evidence type="ECO:0000313" key="2">
    <source>
        <dbReference type="EMBL" id="KKN44603.1"/>
    </source>
</evidence>
<accession>A0A0F9TT97</accession>
<comment type="caution">
    <text evidence="2">The sequence shown here is derived from an EMBL/GenBank/DDBJ whole genome shotgun (WGS) entry which is preliminary data.</text>
</comment>
<protein>
    <submittedName>
        <fullName evidence="2">Uncharacterized protein</fullName>
    </submittedName>
</protein>
<name>A0A0F9TT97_9ZZZZ</name>
<gene>
    <name evidence="2" type="ORF">LCGC14_0691410</name>
</gene>
<dbReference type="EMBL" id="LAZR01001441">
    <property type="protein sequence ID" value="KKN44603.1"/>
    <property type="molecule type" value="Genomic_DNA"/>
</dbReference>
<feature type="compositionally biased region" description="Acidic residues" evidence="1">
    <location>
        <begin position="1"/>
        <end position="29"/>
    </location>
</feature>